<feature type="compositionally biased region" description="Basic and acidic residues" evidence="1">
    <location>
        <begin position="123"/>
        <end position="147"/>
    </location>
</feature>
<keyword evidence="3" id="KW-1185">Reference proteome</keyword>
<feature type="region of interest" description="Disordered" evidence="1">
    <location>
        <begin position="123"/>
        <end position="150"/>
    </location>
</feature>
<dbReference type="EMBL" id="KK107024">
    <property type="protein sequence ID" value="EZA62292.1"/>
    <property type="molecule type" value="Genomic_DNA"/>
</dbReference>
<dbReference type="Proteomes" id="UP000053097">
    <property type="component" value="Unassembled WGS sequence"/>
</dbReference>
<organism evidence="2 3">
    <name type="scientific">Ooceraea biroi</name>
    <name type="common">Clonal raider ant</name>
    <name type="synonym">Cerapachys biroi</name>
    <dbReference type="NCBI Taxonomy" id="2015173"/>
    <lineage>
        <taxon>Eukaryota</taxon>
        <taxon>Metazoa</taxon>
        <taxon>Ecdysozoa</taxon>
        <taxon>Arthropoda</taxon>
        <taxon>Hexapoda</taxon>
        <taxon>Insecta</taxon>
        <taxon>Pterygota</taxon>
        <taxon>Neoptera</taxon>
        <taxon>Endopterygota</taxon>
        <taxon>Hymenoptera</taxon>
        <taxon>Apocrita</taxon>
        <taxon>Aculeata</taxon>
        <taxon>Formicoidea</taxon>
        <taxon>Formicidae</taxon>
        <taxon>Dorylinae</taxon>
        <taxon>Ooceraea</taxon>
    </lineage>
</organism>
<evidence type="ECO:0000256" key="1">
    <source>
        <dbReference type="SAM" id="MobiDB-lite"/>
    </source>
</evidence>
<sequence length="186" mass="20533">DERAGTEAHVKAALCDVARTSSDAYSAGKRRRDTDDADASVAAHLRALAWCNARAMAYANPDSPSVDGQPTGTPEPLYPQQLSFFRGTPETSLSGTFSGDDDDDDQVDDCHLTILLASIQHRSEHAESLDAESGKNERNGKRLRDNGENYQRNGRRRFFLSAMNGNRSRNGSSMFLCYASRHSRLY</sequence>
<dbReference type="AlphaFoldDB" id="A0A026X1Y3"/>
<evidence type="ECO:0000313" key="3">
    <source>
        <dbReference type="Proteomes" id="UP000053097"/>
    </source>
</evidence>
<accession>A0A026X1Y3</accession>
<name>A0A026X1Y3_OOCBI</name>
<reference evidence="2 3" key="1">
    <citation type="journal article" date="2014" name="Curr. Biol.">
        <title>The genome of the clonal raider ant Cerapachys biroi.</title>
        <authorList>
            <person name="Oxley P.R."/>
            <person name="Ji L."/>
            <person name="Fetter-Pruneda I."/>
            <person name="McKenzie S.K."/>
            <person name="Li C."/>
            <person name="Hu H."/>
            <person name="Zhang G."/>
            <person name="Kronauer D.J."/>
        </authorList>
    </citation>
    <scope>NUCLEOTIDE SEQUENCE [LARGE SCALE GENOMIC DNA]</scope>
</reference>
<gene>
    <name evidence="2" type="ORF">X777_00660</name>
</gene>
<protein>
    <submittedName>
        <fullName evidence="2">Uncharacterized protein</fullName>
    </submittedName>
</protein>
<feature type="non-terminal residue" evidence="2">
    <location>
        <position position="1"/>
    </location>
</feature>
<evidence type="ECO:0000313" key="2">
    <source>
        <dbReference type="EMBL" id="EZA62292.1"/>
    </source>
</evidence>
<proteinExistence type="predicted"/>